<keyword evidence="3 7" id="KW-0378">Hydrolase</keyword>
<evidence type="ECO:0000256" key="1">
    <source>
        <dbReference type="ARBA" id="ARBA00008779"/>
    </source>
</evidence>
<comment type="similarity">
    <text evidence="1">Belongs to the sulfatase family.</text>
</comment>
<organism evidence="7 8">
    <name type="scientific">Paraurantiacibacter namhicola</name>
    <dbReference type="NCBI Taxonomy" id="645517"/>
    <lineage>
        <taxon>Bacteria</taxon>
        <taxon>Pseudomonadati</taxon>
        <taxon>Pseudomonadota</taxon>
        <taxon>Alphaproteobacteria</taxon>
        <taxon>Sphingomonadales</taxon>
        <taxon>Erythrobacteraceae</taxon>
        <taxon>Paraurantiacibacter</taxon>
    </lineage>
</organism>
<keyword evidence="8" id="KW-1185">Reference proteome</keyword>
<dbReference type="EC" id="3.1.6.6" evidence="7"/>
<dbReference type="InterPro" id="IPR050738">
    <property type="entry name" value="Sulfatase"/>
</dbReference>
<dbReference type="OrthoDB" id="9795675at2"/>
<feature type="signal peptide" evidence="5">
    <location>
        <begin position="1"/>
        <end position="21"/>
    </location>
</feature>
<dbReference type="STRING" id="645517.A6F65_00911"/>
<protein>
    <submittedName>
        <fullName evidence="7">Choline-sulfatase</fullName>
        <ecNumber evidence="7">3.1.6.6</ecNumber>
    </submittedName>
</protein>
<dbReference type="AlphaFoldDB" id="A0A1C7D7B5"/>
<feature type="domain" description="Sulfatase N-terminal" evidence="6">
    <location>
        <begin position="39"/>
        <end position="338"/>
    </location>
</feature>
<name>A0A1C7D7B5_9SPHN</name>
<reference evidence="7 8" key="1">
    <citation type="submission" date="2016-07" db="EMBL/GenBank/DDBJ databases">
        <title>Complete genome sequence of Altererythrobacter namhicola JCM 16345T, containing esterase-encoding genes.</title>
        <authorList>
            <person name="Cheng H."/>
            <person name="Wu Y.-H."/>
            <person name="Jian S.-L."/>
            <person name="Huo Y.-Y."/>
            <person name="Wang C.-S."/>
            <person name="Xu X.-W."/>
        </authorList>
    </citation>
    <scope>NUCLEOTIDE SEQUENCE [LARGE SCALE GENOMIC DNA]</scope>
    <source>
        <strain evidence="7 8">JCM 16345</strain>
    </source>
</reference>
<keyword evidence="4" id="KW-0106">Calcium</keyword>
<dbReference type="EMBL" id="CP016545">
    <property type="protein sequence ID" value="ANU07221.1"/>
    <property type="molecule type" value="Genomic_DNA"/>
</dbReference>
<dbReference type="GO" id="GO:0047753">
    <property type="term" value="F:choline-sulfatase activity"/>
    <property type="evidence" value="ECO:0007669"/>
    <property type="project" value="UniProtKB-EC"/>
</dbReference>
<evidence type="ECO:0000256" key="5">
    <source>
        <dbReference type="SAM" id="SignalP"/>
    </source>
</evidence>
<proteinExistence type="inferred from homology"/>
<dbReference type="InterPro" id="IPR017850">
    <property type="entry name" value="Alkaline_phosphatase_core_sf"/>
</dbReference>
<dbReference type="Pfam" id="PF00884">
    <property type="entry name" value="Sulfatase"/>
    <property type="match status" value="1"/>
</dbReference>
<dbReference type="InterPro" id="IPR024607">
    <property type="entry name" value="Sulfatase_CS"/>
</dbReference>
<dbReference type="GO" id="GO:0046872">
    <property type="term" value="F:metal ion binding"/>
    <property type="evidence" value="ECO:0007669"/>
    <property type="project" value="UniProtKB-KW"/>
</dbReference>
<evidence type="ECO:0000256" key="4">
    <source>
        <dbReference type="ARBA" id="ARBA00022837"/>
    </source>
</evidence>
<evidence type="ECO:0000313" key="7">
    <source>
        <dbReference type="EMBL" id="ANU07221.1"/>
    </source>
</evidence>
<dbReference type="SUPFAM" id="SSF53649">
    <property type="entry name" value="Alkaline phosphatase-like"/>
    <property type="match status" value="1"/>
</dbReference>
<dbReference type="Gene3D" id="3.40.720.10">
    <property type="entry name" value="Alkaline Phosphatase, subunit A"/>
    <property type="match status" value="1"/>
</dbReference>
<accession>A0A1C7D7B5</accession>
<dbReference type="PROSITE" id="PS00523">
    <property type="entry name" value="SULFATASE_1"/>
    <property type="match status" value="1"/>
</dbReference>
<dbReference type="GO" id="GO:0004065">
    <property type="term" value="F:arylsulfatase activity"/>
    <property type="evidence" value="ECO:0007669"/>
    <property type="project" value="TreeGrafter"/>
</dbReference>
<sequence length="566" mass="62268">MLRLPALLLTLCAILTLPACGMTEGRASAGPGEQFPDRPNIILITAEDLSPRMGFMGDEVAVTPNLDALAAESVVFTKTFTTAGVCAPARSALITGVHQTTLGTMHMRTSSYGMNMPEGEPYEAVPPASIKAFPELLRSAGYHTVNRQKTDYQFGEPFTIWDDNDHSQQWPHGLDAEQPFFAMINFPTTHEGRTWPPDLNTSERPNVKNALERNATMDARKNFPPTVPDAVRVPAYYPDTPVVRQNLARHYDNIRLMDQEVGALLRKLEAEGRFDDSIIIFTTDHGDGLPRAKRTIFDSGTHVPLIVRFPNGYGAGERRSELVSFVDLAPTILAFAGVGLPDWIQGRDIFRAAPPQYIYMAGDRFDEVPQRFRGIRSDGYLYIRYFSDKPVIPSLGYQNTNPIMHEWRRLHAEGALTPLQAMYLEAPAPRRMLFDVSADPDNVRNLADDPAYAVIATRMDSDLMDWIARSGDLGRVPEAQMRARMWPGGTQPRTAAPQGCRASDGAVVLTSATVGASVDYGGEQGEAELYARPISATQPFAARAIRYGYAPSAPSPIDPASLQPCG</sequence>
<feature type="chain" id="PRO_5008884395" evidence="5">
    <location>
        <begin position="22"/>
        <end position="566"/>
    </location>
</feature>
<evidence type="ECO:0000256" key="2">
    <source>
        <dbReference type="ARBA" id="ARBA00022723"/>
    </source>
</evidence>
<gene>
    <name evidence="7" type="primary">betC_1</name>
    <name evidence="7" type="ORF">A6F65_00911</name>
</gene>
<keyword evidence="2" id="KW-0479">Metal-binding</keyword>
<dbReference type="InterPro" id="IPR000917">
    <property type="entry name" value="Sulfatase_N"/>
</dbReference>
<dbReference type="CDD" id="cd16027">
    <property type="entry name" value="SGSH"/>
    <property type="match status" value="1"/>
</dbReference>
<evidence type="ECO:0000259" key="6">
    <source>
        <dbReference type="Pfam" id="PF00884"/>
    </source>
</evidence>
<dbReference type="PANTHER" id="PTHR42693">
    <property type="entry name" value="ARYLSULFATASE FAMILY MEMBER"/>
    <property type="match status" value="1"/>
</dbReference>
<dbReference type="Proteomes" id="UP000092698">
    <property type="component" value="Chromosome"/>
</dbReference>
<dbReference type="KEGG" id="anh:A6F65_00911"/>
<evidence type="ECO:0000313" key="8">
    <source>
        <dbReference type="Proteomes" id="UP000092698"/>
    </source>
</evidence>
<dbReference type="PANTHER" id="PTHR42693:SF53">
    <property type="entry name" value="ENDO-4-O-SULFATASE"/>
    <property type="match status" value="1"/>
</dbReference>
<keyword evidence="5" id="KW-0732">Signal</keyword>
<evidence type="ECO:0000256" key="3">
    <source>
        <dbReference type="ARBA" id="ARBA00022801"/>
    </source>
</evidence>